<dbReference type="GO" id="GO:0004497">
    <property type="term" value="F:monooxygenase activity"/>
    <property type="evidence" value="ECO:0007669"/>
    <property type="project" value="UniProtKB-KW"/>
</dbReference>
<sequence length="99" mass="11502">MAEHYASGNWHVKPGQEQEFVERWTEFLQWTRKDHPAMLTATLLRDENTPGHYVSIAEWADAQSRTTWKQSPNFATHFTACQSLCDHMTGSDYTREVTV</sequence>
<dbReference type="InterPro" id="IPR011008">
    <property type="entry name" value="Dimeric_a/b-barrel"/>
</dbReference>
<comment type="caution">
    <text evidence="2">The sequence shown here is derived from an EMBL/GenBank/DDBJ whole genome shotgun (WGS) entry which is preliminary data.</text>
</comment>
<name>A0A4R2J182_9ACTN</name>
<dbReference type="Gene3D" id="3.30.70.100">
    <property type="match status" value="1"/>
</dbReference>
<dbReference type="AlphaFoldDB" id="A0A4R2J182"/>
<keyword evidence="3" id="KW-1185">Reference proteome</keyword>
<evidence type="ECO:0000259" key="1">
    <source>
        <dbReference type="PROSITE" id="PS51725"/>
    </source>
</evidence>
<gene>
    <name evidence="2" type="ORF">EV646_101175</name>
</gene>
<accession>A0A4R2J182</accession>
<dbReference type="Pfam" id="PF03992">
    <property type="entry name" value="ABM"/>
    <property type="match status" value="1"/>
</dbReference>
<protein>
    <submittedName>
        <fullName evidence="2">Quinol monooxygenase YgiN</fullName>
    </submittedName>
</protein>
<evidence type="ECO:0000313" key="2">
    <source>
        <dbReference type="EMBL" id="TCO51192.1"/>
    </source>
</evidence>
<proteinExistence type="predicted"/>
<dbReference type="InterPro" id="IPR007138">
    <property type="entry name" value="ABM_dom"/>
</dbReference>
<evidence type="ECO:0000313" key="3">
    <source>
        <dbReference type="Proteomes" id="UP000295573"/>
    </source>
</evidence>
<dbReference type="SUPFAM" id="SSF54909">
    <property type="entry name" value="Dimeric alpha+beta barrel"/>
    <property type="match status" value="1"/>
</dbReference>
<dbReference type="EMBL" id="SLWR01000001">
    <property type="protein sequence ID" value="TCO51192.1"/>
    <property type="molecule type" value="Genomic_DNA"/>
</dbReference>
<feature type="domain" description="ABM" evidence="1">
    <location>
        <begin position="4"/>
        <end position="97"/>
    </location>
</feature>
<reference evidence="2 3" key="1">
    <citation type="journal article" date="2015" name="Stand. Genomic Sci.">
        <title>Genomic Encyclopedia of Bacterial and Archaeal Type Strains, Phase III: the genomes of soil and plant-associated and newly described type strains.</title>
        <authorList>
            <person name="Whitman W.B."/>
            <person name="Woyke T."/>
            <person name="Klenk H.P."/>
            <person name="Zhou Y."/>
            <person name="Lilburn T.G."/>
            <person name="Beck B.J."/>
            <person name="De Vos P."/>
            <person name="Vandamme P."/>
            <person name="Eisen J.A."/>
            <person name="Garrity G."/>
            <person name="Hugenholtz P."/>
            <person name="Kyrpides N.C."/>
        </authorList>
    </citation>
    <scope>NUCLEOTIDE SEQUENCE [LARGE SCALE GENOMIC DNA]</scope>
    <source>
        <strain evidence="2 3">VKM Ac-2541</strain>
    </source>
</reference>
<dbReference type="RefSeq" id="WP_158290872.1">
    <property type="nucleotide sequence ID" value="NZ_SLWR01000001.1"/>
</dbReference>
<dbReference type="Proteomes" id="UP000295573">
    <property type="component" value="Unassembled WGS sequence"/>
</dbReference>
<keyword evidence="2" id="KW-0560">Oxidoreductase</keyword>
<dbReference type="OrthoDB" id="165368at2"/>
<keyword evidence="2" id="KW-0503">Monooxygenase</keyword>
<dbReference type="PROSITE" id="PS51725">
    <property type="entry name" value="ABM"/>
    <property type="match status" value="1"/>
</dbReference>
<organism evidence="2 3">
    <name type="scientific">Kribbella antiqua</name>
    <dbReference type="NCBI Taxonomy" id="2512217"/>
    <lineage>
        <taxon>Bacteria</taxon>
        <taxon>Bacillati</taxon>
        <taxon>Actinomycetota</taxon>
        <taxon>Actinomycetes</taxon>
        <taxon>Propionibacteriales</taxon>
        <taxon>Kribbellaceae</taxon>
        <taxon>Kribbella</taxon>
    </lineage>
</organism>